<keyword evidence="1" id="KW-0175">Coiled coil</keyword>
<organism evidence="3 4">
    <name type="scientific">Malaciobacter molluscorum LMG 25693</name>
    <dbReference type="NCBI Taxonomy" id="870501"/>
    <lineage>
        <taxon>Bacteria</taxon>
        <taxon>Pseudomonadati</taxon>
        <taxon>Campylobacterota</taxon>
        <taxon>Epsilonproteobacteria</taxon>
        <taxon>Campylobacterales</taxon>
        <taxon>Arcobacteraceae</taxon>
        <taxon>Malaciobacter</taxon>
    </lineage>
</organism>
<dbReference type="Proteomes" id="UP000221222">
    <property type="component" value="Unassembled WGS sequence"/>
</dbReference>
<feature type="coiled-coil region" evidence="1">
    <location>
        <begin position="10"/>
        <end position="62"/>
    </location>
</feature>
<evidence type="ECO:0000313" key="4">
    <source>
        <dbReference type="Proteomes" id="UP000221222"/>
    </source>
</evidence>
<name>A0A2G1DGW0_9BACT</name>
<dbReference type="AlphaFoldDB" id="A0A2G1DGW0"/>
<keyword evidence="4" id="KW-1185">Reference proteome</keyword>
<gene>
    <name evidence="2" type="ORF">AMOL_1327</name>
    <name evidence="3" type="ORF">CPU12_08950</name>
</gene>
<dbReference type="EMBL" id="CP032098">
    <property type="protein sequence ID" value="AXX92302.1"/>
    <property type="molecule type" value="Genomic_DNA"/>
</dbReference>
<dbReference type="EMBL" id="NXFY01000013">
    <property type="protein sequence ID" value="PHO17713.1"/>
    <property type="molecule type" value="Genomic_DNA"/>
</dbReference>
<dbReference type="KEGG" id="amol:AMOL_1327"/>
<protein>
    <recommendedName>
        <fullName evidence="6">Polyhydroxyalkanoate synthesis regulator</fullName>
    </recommendedName>
</protein>
<sequence>MLKDLIYAGIGATTLLKDKVEDELKKLEEKGKIDKGDIKGFIESLEKKGKEQDEEFKKQLKNSIKEAICELGLVTKDDLEDLKKELK</sequence>
<evidence type="ECO:0000313" key="2">
    <source>
        <dbReference type="EMBL" id="AXX92302.1"/>
    </source>
</evidence>
<evidence type="ECO:0000313" key="3">
    <source>
        <dbReference type="EMBL" id="PHO17713.1"/>
    </source>
</evidence>
<evidence type="ECO:0000256" key="1">
    <source>
        <dbReference type="SAM" id="Coils"/>
    </source>
</evidence>
<evidence type="ECO:0000313" key="5">
    <source>
        <dbReference type="Proteomes" id="UP000262712"/>
    </source>
</evidence>
<accession>A0A2G1DGW0</accession>
<evidence type="ECO:0008006" key="6">
    <source>
        <dbReference type="Google" id="ProtNLM"/>
    </source>
</evidence>
<dbReference type="Proteomes" id="UP000262712">
    <property type="component" value="Chromosome"/>
</dbReference>
<reference evidence="3 4" key="1">
    <citation type="submission" date="2017-09" db="EMBL/GenBank/DDBJ databases">
        <title>Arcobacter canalis sp. nov., a new species isolated from a water canal contaminated with urban sewage.</title>
        <authorList>
            <person name="Perez-Cataluna A."/>
            <person name="Salas-Masso N."/>
            <person name="Figueras M.J."/>
        </authorList>
    </citation>
    <scope>NUCLEOTIDE SEQUENCE [LARGE SCALE GENOMIC DNA]</scope>
    <source>
        <strain evidence="3 4">F98-3</strain>
    </source>
</reference>
<proteinExistence type="predicted"/>
<reference evidence="2 5" key="2">
    <citation type="submission" date="2018-08" db="EMBL/GenBank/DDBJ databases">
        <title>Complete genome of the Arcobacter molluscorum type strain LMG 25693.</title>
        <authorList>
            <person name="Miller W.G."/>
            <person name="Yee E."/>
            <person name="Bono J.L."/>
        </authorList>
    </citation>
    <scope>NUCLEOTIDE SEQUENCE [LARGE SCALE GENOMIC DNA]</scope>
    <source>
        <strain evidence="2 5">CECT 7696</strain>
    </source>
</reference>
<dbReference type="RefSeq" id="WP_099342771.1">
    <property type="nucleotide sequence ID" value="NZ_CP032098.1"/>
</dbReference>